<dbReference type="PROSITE" id="PS50977">
    <property type="entry name" value="HTH_TETR_2"/>
    <property type="match status" value="1"/>
</dbReference>
<evidence type="ECO:0000259" key="5">
    <source>
        <dbReference type="PROSITE" id="PS50977"/>
    </source>
</evidence>
<dbReference type="InterPro" id="IPR036271">
    <property type="entry name" value="Tet_transcr_reg_TetR-rel_C_sf"/>
</dbReference>
<dbReference type="PRINTS" id="PR00455">
    <property type="entry name" value="HTHTETR"/>
</dbReference>
<dbReference type="AlphaFoldDB" id="A0A6G9YJ22"/>
<dbReference type="PANTHER" id="PTHR30055:SF226">
    <property type="entry name" value="HTH-TYPE TRANSCRIPTIONAL REGULATOR PKSA"/>
    <property type="match status" value="1"/>
</dbReference>
<name>A0A6G9YJ22_9NOCA</name>
<feature type="DNA-binding region" description="H-T-H motif" evidence="4">
    <location>
        <begin position="33"/>
        <end position="52"/>
    </location>
</feature>
<feature type="domain" description="HTH tetR-type" evidence="5">
    <location>
        <begin position="10"/>
        <end position="70"/>
    </location>
</feature>
<dbReference type="InterPro" id="IPR001647">
    <property type="entry name" value="HTH_TetR"/>
</dbReference>
<dbReference type="InterPro" id="IPR050109">
    <property type="entry name" value="HTH-type_TetR-like_transc_reg"/>
</dbReference>
<dbReference type="PANTHER" id="PTHR30055">
    <property type="entry name" value="HTH-TYPE TRANSCRIPTIONAL REGULATOR RUTR"/>
    <property type="match status" value="1"/>
</dbReference>
<keyword evidence="3" id="KW-0804">Transcription</keyword>
<keyword evidence="1" id="KW-0805">Transcription regulation</keyword>
<proteinExistence type="predicted"/>
<keyword evidence="7" id="KW-1185">Reference proteome</keyword>
<accession>A0A6G9YJ22</accession>
<evidence type="ECO:0000256" key="3">
    <source>
        <dbReference type="ARBA" id="ARBA00023163"/>
    </source>
</evidence>
<evidence type="ECO:0000256" key="1">
    <source>
        <dbReference type="ARBA" id="ARBA00023015"/>
    </source>
</evidence>
<dbReference type="SUPFAM" id="SSF46689">
    <property type="entry name" value="Homeodomain-like"/>
    <property type="match status" value="1"/>
</dbReference>
<dbReference type="InterPro" id="IPR009057">
    <property type="entry name" value="Homeodomain-like_sf"/>
</dbReference>
<dbReference type="EMBL" id="CP046172">
    <property type="protein sequence ID" value="QIS13036.1"/>
    <property type="molecule type" value="Genomic_DNA"/>
</dbReference>
<reference evidence="6 7" key="1">
    <citation type="journal article" date="2019" name="ACS Chem. Biol.">
        <title>Identification and Mobilization of a Cryptic Antibiotic Biosynthesis Gene Locus from a Human-Pathogenic Nocardia Isolate.</title>
        <authorList>
            <person name="Herisse M."/>
            <person name="Ishida K."/>
            <person name="Porter J.L."/>
            <person name="Howden B."/>
            <person name="Hertweck C."/>
            <person name="Stinear T.P."/>
            <person name="Pidot S.J."/>
        </authorList>
    </citation>
    <scope>NUCLEOTIDE SEQUENCE [LARGE SCALE GENOMIC DNA]</scope>
    <source>
        <strain evidence="6 7">AUSMDU00012717</strain>
    </source>
</reference>
<dbReference type="Gene3D" id="1.10.357.10">
    <property type="entry name" value="Tetracycline Repressor, domain 2"/>
    <property type="match status" value="1"/>
</dbReference>
<evidence type="ECO:0000256" key="4">
    <source>
        <dbReference type="PROSITE-ProRule" id="PRU00335"/>
    </source>
</evidence>
<dbReference type="SUPFAM" id="SSF48498">
    <property type="entry name" value="Tetracyclin repressor-like, C-terminal domain"/>
    <property type="match status" value="1"/>
</dbReference>
<dbReference type="GO" id="GO:0003700">
    <property type="term" value="F:DNA-binding transcription factor activity"/>
    <property type="evidence" value="ECO:0007669"/>
    <property type="project" value="TreeGrafter"/>
</dbReference>
<evidence type="ECO:0000256" key="2">
    <source>
        <dbReference type="ARBA" id="ARBA00023125"/>
    </source>
</evidence>
<dbReference type="InterPro" id="IPR054129">
    <property type="entry name" value="DesT_TetR_C"/>
</dbReference>
<protein>
    <submittedName>
        <fullName evidence="6">TetR family transcriptional regulator</fullName>
    </submittedName>
</protein>
<dbReference type="Proteomes" id="UP000503540">
    <property type="component" value="Chromosome"/>
</dbReference>
<gene>
    <name evidence="6" type="ORF">F5544_25910</name>
</gene>
<dbReference type="Pfam" id="PF21943">
    <property type="entry name" value="TetR_C_46"/>
    <property type="match status" value="1"/>
</dbReference>
<dbReference type="RefSeq" id="WP_167475632.1">
    <property type="nucleotide sequence ID" value="NZ_CP046172.1"/>
</dbReference>
<sequence>MRSTREVTVSNRRDHILDAARDLIVRDGYPNASMHAIARAAGTTRPALYAEFADRDELFAALLDREEERALMMAAASVPEVPPGADLAEVAADSADIFLDIVLAAPETWRFVLLPGEGMPPEAHQRVRQGRNIIRERTEALLGLMAALRGQEIDAELVGHTVIAISEAVARMVLAEDGPARRDAVAATMRWLARRAVAAAATGKVDRAESR</sequence>
<organism evidence="6 7">
    <name type="scientific">Nocardia arthritidis</name>
    <dbReference type="NCBI Taxonomy" id="228602"/>
    <lineage>
        <taxon>Bacteria</taxon>
        <taxon>Bacillati</taxon>
        <taxon>Actinomycetota</taxon>
        <taxon>Actinomycetes</taxon>
        <taxon>Mycobacteriales</taxon>
        <taxon>Nocardiaceae</taxon>
        <taxon>Nocardia</taxon>
    </lineage>
</organism>
<evidence type="ECO:0000313" key="7">
    <source>
        <dbReference type="Proteomes" id="UP000503540"/>
    </source>
</evidence>
<dbReference type="Pfam" id="PF00440">
    <property type="entry name" value="TetR_N"/>
    <property type="match status" value="1"/>
</dbReference>
<dbReference type="KEGG" id="nah:F5544_25910"/>
<keyword evidence="2 4" id="KW-0238">DNA-binding</keyword>
<dbReference type="GO" id="GO:0000976">
    <property type="term" value="F:transcription cis-regulatory region binding"/>
    <property type="evidence" value="ECO:0007669"/>
    <property type="project" value="TreeGrafter"/>
</dbReference>
<evidence type="ECO:0000313" key="6">
    <source>
        <dbReference type="EMBL" id="QIS13036.1"/>
    </source>
</evidence>